<evidence type="ECO:0000259" key="6">
    <source>
        <dbReference type="Pfam" id="PF08281"/>
    </source>
</evidence>
<dbReference type="RefSeq" id="WP_133589618.1">
    <property type="nucleotide sequence ID" value="NZ_CP037953.1"/>
</dbReference>
<proteinExistence type="inferred from homology"/>
<evidence type="ECO:0000256" key="3">
    <source>
        <dbReference type="ARBA" id="ARBA00023082"/>
    </source>
</evidence>
<feature type="domain" description="RNA polymerase sigma-70 region 2" evidence="5">
    <location>
        <begin position="48"/>
        <end position="114"/>
    </location>
</feature>
<gene>
    <name evidence="7" type="ORF">EV696_105177</name>
</gene>
<evidence type="ECO:0000313" key="8">
    <source>
        <dbReference type="Proteomes" id="UP000295375"/>
    </source>
</evidence>
<comment type="caution">
    <text evidence="7">The sequence shown here is derived from an EMBL/GenBank/DDBJ whole genome shotgun (WGS) entry which is preliminary data.</text>
</comment>
<dbReference type="InterPro" id="IPR036388">
    <property type="entry name" value="WH-like_DNA-bd_sf"/>
</dbReference>
<evidence type="ECO:0000256" key="4">
    <source>
        <dbReference type="ARBA" id="ARBA00023163"/>
    </source>
</evidence>
<evidence type="ECO:0000259" key="5">
    <source>
        <dbReference type="Pfam" id="PF04542"/>
    </source>
</evidence>
<evidence type="ECO:0000256" key="1">
    <source>
        <dbReference type="ARBA" id="ARBA00010641"/>
    </source>
</evidence>
<dbReference type="InterPro" id="IPR013249">
    <property type="entry name" value="RNA_pol_sigma70_r4_t2"/>
</dbReference>
<dbReference type="OrthoDB" id="8535698at2"/>
<dbReference type="AlphaFoldDB" id="A0A4R6UTZ7"/>
<protein>
    <submittedName>
        <fullName evidence="7">RNA polymerase sigma-70 factor (ECF subfamily)</fullName>
    </submittedName>
</protein>
<keyword evidence="3" id="KW-0731">Sigma factor</keyword>
<dbReference type="EMBL" id="SNYM01000005">
    <property type="protein sequence ID" value="TDQ49203.1"/>
    <property type="molecule type" value="Genomic_DNA"/>
</dbReference>
<dbReference type="PANTHER" id="PTHR43133:SF51">
    <property type="entry name" value="RNA POLYMERASE SIGMA FACTOR"/>
    <property type="match status" value="1"/>
</dbReference>
<dbReference type="SUPFAM" id="SSF88946">
    <property type="entry name" value="Sigma2 domain of RNA polymerase sigma factors"/>
    <property type="match status" value="1"/>
</dbReference>
<dbReference type="Pfam" id="PF04542">
    <property type="entry name" value="Sigma70_r2"/>
    <property type="match status" value="1"/>
</dbReference>
<keyword evidence="8" id="KW-1185">Reference proteome</keyword>
<dbReference type="InterPro" id="IPR013324">
    <property type="entry name" value="RNA_pol_sigma_r3/r4-like"/>
</dbReference>
<dbReference type="Gene3D" id="1.10.10.10">
    <property type="entry name" value="Winged helix-like DNA-binding domain superfamily/Winged helix DNA-binding domain"/>
    <property type="match status" value="1"/>
</dbReference>
<dbReference type="GO" id="GO:0003677">
    <property type="term" value="F:DNA binding"/>
    <property type="evidence" value="ECO:0007669"/>
    <property type="project" value="InterPro"/>
</dbReference>
<accession>A0A4R6UTZ7</accession>
<feature type="domain" description="RNA polymerase sigma factor 70 region 4 type 2" evidence="6">
    <location>
        <begin position="148"/>
        <end position="199"/>
    </location>
</feature>
<dbReference type="Proteomes" id="UP000295375">
    <property type="component" value="Unassembled WGS sequence"/>
</dbReference>
<comment type="similarity">
    <text evidence="1">Belongs to the sigma-70 factor family. ECF subfamily.</text>
</comment>
<dbReference type="GO" id="GO:0006352">
    <property type="term" value="P:DNA-templated transcription initiation"/>
    <property type="evidence" value="ECO:0007669"/>
    <property type="project" value="InterPro"/>
</dbReference>
<dbReference type="NCBIfam" id="TIGR02937">
    <property type="entry name" value="sigma70-ECF"/>
    <property type="match status" value="1"/>
</dbReference>
<keyword evidence="2" id="KW-0805">Transcription regulation</keyword>
<dbReference type="InterPro" id="IPR039425">
    <property type="entry name" value="RNA_pol_sigma-70-like"/>
</dbReference>
<evidence type="ECO:0000313" key="7">
    <source>
        <dbReference type="EMBL" id="TDQ49203.1"/>
    </source>
</evidence>
<dbReference type="GO" id="GO:0016987">
    <property type="term" value="F:sigma factor activity"/>
    <property type="evidence" value="ECO:0007669"/>
    <property type="project" value="UniProtKB-KW"/>
</dbReference>
<evidence type="ECO:0000256" key="2">
    <source>
        <dbReference type="ARBA" id="ARBA00023015"/>
    </source>
</evidence>
<dbReference type="Gene3D" id="1.10.1740.10">
    <property type="match status" value="1"/>
</dbReference>
<name>A0A4R6UTZ7_9GAMM</name>
<dbReference type="CDD" id="cd06171">
    <property type="entry name" value="Sigma70_r4"/>
    <property type="match status" value="1"/>
</dbReference>
<dbReference type="Pfam" id="PF08281">
    <property type="entry name" value="Sigma70_r4_2"/>
    <property type="match status" value="1"/>
</dbReference>
<organism evidence="7 8">
    <name type="scientific">Permianibacter aggregans</name>
    <dbReference type="NCBI Taxonomy" id="1510150"/>
    <lineage>
        <taxon>Bacteria</taxon>
        <taxon>Pseudomonadati</taxon>
        <taxon>Pseudomonadota</taxon>
        <taxon>Gammaproteobacteria</taxon>
        <taxon>Pseudomonadales</taxon>
        <taxon>Pseudomonadaceae</taxon>
        <taxon>Permianibacter</taxon>
    </lineage>
</organism>
<dbReference type="PANTHER" id="PTHR43133">
    <property type="entry name" value="RNA POLYMERASE ECF-TYPE SIGMA FACTO"/>
    <property type="match status" value="1"/>
</dbReference>
<reference evidence="7 8" key="1">
    <citation type="submission" date="2019-03" db="EMBL/GenBank/DDBJ databases">
        <title>Genomic Encyclopedia of Type Strains, Phase IV (KMG-IV): sequencing the most valuable type-strain genomes for metagenomic binning, comparative biology and taxonomic classification.</title>
        <authorList>
            <person name="Goeker M."/>
        </authorList>
    </citation>
    <scope>NUCLEOTIDE SEQUENCE [LARGE SCALE GENOMIC DNA]</scope>
    <source>
        <strain evidence="7 8">DSM 103792</strain>
    </source>
</reference>
<dbReference type="SUPFAM" id="SSF88659">
    <property type="entry name" value="Sigma3 and sigma4 domains of RNA polymerase sigma factors"/>
    <property type="match status" value="1"/>
</dbReference>
<dbReference type="InterPro" id="IPR007627">
    <property type="entry name" value="RNA_pol_sigma70_r2"/>
</dbReference>
<dbReference type="InterPro" id="IPR014284">
    <property type="entry name" value="RNA_pol_sigma-70_dom"/>
</dbReference>
<sequence>MATPHAMTAELELHPSAVGSALPAAERASDLALVKQAMAGDTRASRQLIDKCLPIIYSVMRRMGLSAHDAEDVVQDAIVKLLQSLHQFRGDAKLSTWVFTLARRIAIDFFRSRHHRESTVDFADPDNQHIHAHQVHTDNPGAQRDADKLTTMLSQFSEPMRSILLRFYLADETVSEIAEAMQIPEGTIKTHLYRGRTQLRAALETTP</sequence>
<keyword evidence="4" id="KW-0804">Transcription</keyword>
<dbReference type="InterPro" id="IPR013325">
    <property type="entry name" value="RNA_pol_sigma_r2"/>
</dbReference>